<protein>
    <submittedName>
        <fullName evidence="2">Glyoxalase</fullName>
    </submittedName>
</protein>
<dbReference type="RefSeq" id="WP_023511656.1">
    <property type="nucleotide sequence ID" value="NZ_AWTC01000024.1"/>
</dbReference>
<dbReference type="PANTHER" id="PTHR36437:SF2">
    <property type="entry name" value="GLYOXALASE_BLEOMYCIN RESISTANCE PROTEIN_DIOXYGENASE"/>
    <property type="match status" value="1"/>
</dbReference>
<evidence type="ECO:0000313" key="3">
    <source>
        <dbReference type="Proteomes" id="UP000018296"/>
    </source>
</evidence>
<dbReference type="EMBL" id="AWTC01000024">
    <property type="protein sequence ID" value="EST10403.1"/>
    <property type="molecule type" value="Genomic_DNA"/>
</dbReference>
<proteinExistence type="predicted"/>
<dbReference type="SUPFAM" id="SSF54593">
    <property type="entry name" value="Glyoxalase/Bleomycin resistance protein/Dihydroxybiphenyl dioxygenase"/>
    <property type="match status" value="1"/>
</dbReference>
<feature type="domain" description="VOC" evidence="1">
    <location>
        <begin position="4"/>
        <end position="125"/>
    </location>
</feature>
<evidence type="ECO:0000259" key="1">
    <source>
        <dbReference type="PROSITE" id="PS51819"/>
    </source>
</evidence>
<dbReference type="STRING" id="1395513.P343_17325"/>
<organism evidence="2 3">
    <name type="scientific">Sporolactobacillus laevolacticus DSM 442</name>
    <dbReference type="NCBI Taxonomy" id="1395513"/>
    <lineage>
        <taxon>Bacteria</taxon>
        <taxon>Bacillati</taxon>
        <taxon>Bacillota</taxon>
        <taxon>Bacilli</taxon>
        <taxon>Bacillales</taxon>
        <taxon>Sporolactobacillaceae</taxon>
        <taxon>Sporolactobacillus</taxon>
    </lineage>
</organism>
<dbReference type="InterPro" id="IPR037523">
    <property type="entry name" value="VOC_core"/>
</dbReference>
<dbReference type="Pfam" id="PF00903">
    <property type="entry name" value="Glyoxalase"/>
    <property type="match status" value="1"/>
</dbReference>
<gene>
    <name evidence="2" type="ORF">P343_17325</name>
</gene>
<dbReference type="CDD" id="cd07263">
    <property type="entry name" value="VOC_like"/>
    <property type="match status" value="1"/>
</dbReference>
<dbReference type="eggNOG" id="COG0346">
    <property type="taxonomic scope" value="Bacteria"/>
</dbReference>
<dbReference type="InterPro" id="IPR004360">
    <property type="entry name" value="Glyas_Fos-R_dOase_dom"/>
</dbReference>
<evidence type="ECO:0000313" key="2">
    <source>
        <dbReference type="EMBL" id="EST10403.1"/>
    </source>
</evidence>
<dbReference type="PANTHER" id="PTHR36437">
    <property type="entry name" value="GLYOXALASE/BLEOMYCIN RESISTANCE PROTEIN/DIOXYGENASE"/>
    <property type="match status" value="1"/>
</dbReference>
<keyword evidence="3" id="KW-1185">Reference proteome</keyword>
<comment type="caution">
    <text evidence="2">The sequence shown here is derived from an EMBL/GenBank/DDBJ whole genome shotgun (WGS) entry which is preliminary data.</text>
</comment>
<reference evidence="2 3" key="1">
    <citation type="journal article" date="2013" name="Genome Announc.">
        <title>Genome Sequence of Sporolactobacillus laevolacticus DSM442, an Efficient Polymer-Grade D-Lactate Producer from Agricultural Waste Cottonseed as a Nitrogen Source.</title>
        <authorList>
            <person name="Wang H."/>
            <person name="Wang L."/>
            <person name="Ju J."/>
            <person name="Yu B."/>
            <person name="Ma Y."/>
        </authorList>
    </citation>
    <scope>NUCLEOTIDE SEQUENCE [LARGE SCALE GENOMIC DNA]</scope>
    <source>
        <strain evidence="2 3">DSM 442</strain>
    </source>
</reference>
<dbReference type="Gene3D" id="3.10.180.10">
    <property type="entry name" value="2,3-Dihydroxybiphenyl 1,2-Dioxygenase, domain 1"/>
    <property type="match status" value="1"/>
</dbReference>
<dbReference type="OrthoDB" id="9803079at2"/>
<dbReference type="PROSITE" id="PS51819">
    <property type="entry name" value="VOC"/>
    <property type="match status" value="1"/>
</dbReference>
<name>V6ITW1_9BACL</name>
<dbReference type="AlphaFoldDB" id="V6ITW1"/>
<dbReference type="InterPro" id="IPR029068">
    <property type="entry name" value="Glyas_Bleomycin-R_OHBP_Dase"/>
</dbReference>
<dbReference type="Proteomes" id="UP000018296">
    <property type="component" value="Unassembled WGS sequence"/>
</dbReference>
<dbReference type="PATRIC" id="fig|1395513.3.peg.3514"/>
<sequence>MIHKLGQVMLYVTNQDDSLKFWTEKAGFHLVSKEDNGQGLRWFEIAPSEEAETSIVLHNKELIAKMQPELNLGAPSLLFFTENLDALYKNFTDKNITVGDIVTMPTGRVFNFADNEGNYFAVLEKK</sequence>
<accession>V6ITW1</accession>